<evidence type="ECO:0000313" key="3">
    <source>
        <dbReference type="EMBL" id="GID52234.1"/>
    </source>
</evidence>
<comment type="caution">
    <text evidence="3">The sequence shown here is derived from an EMBL/GenBank/DDBJ whole genome shotgun (WGS) entry which is preliminary data.</text>
</comment>
<dbReference type="PANTHER" id="PTHR39159">
    <property type="match status" value="1"/>
</dbReference>
<keyword evidence="4" id="KW-1185">Reference proteome</keyword>
<organism evidence="3 4">
    <name type="scientific">Actinoplanes couchii</name>
    <dbReference type="NCBI Taxonomy" id="403638"/>
    <lineage>
        <taxon>Bacteria</taxon>
        <taxon>Bacillati</taxon>
        <taxon>Actinomycetota</taxon>
        <taxon>Actinomycetes</taxon>
        <taxon>Micromonosporales</taxon>
        <taxon>Micromonosporaceae</taxon>
        <taxon>Actinoplanes</taxon>
    </lineage>
</organism>
<evidence type="ECO:0000259" key="2">
    <source>
        <dbReference type="Pfam" id="PF04167"/>
    </source>
</evidence>
<keyword evidence="1" id="KW-0378">Hydrolase</keyword>
<accession>A0ABQ3X140</accession>
<dbReference type="EMBL" id="BOMG01000012">
    <property type="protein sequence ID" value="GID52234.1"/>
    <property type="molecule type" value="Genomic_DNA"/>
</dbReference>
<proteinExistence type="predicted"/>
<dbReference type="Proteomes" id="UP000612282">
    <property type="component" value="Unassembled WGS sequence"/>
</dbReference>
<dbReference type="InterPro" id="IPR050212">
    <property type="entry name" value="Ntdp-like"/>
</dbReference>
<evidence type="ECO:0000313" key="4">
    <source>
        <dbReference type="Proteomes" id="UP000612282"/>
    </source>
</evidence>
<evidence type="ECO:0000256" key="1">
    <source>
        <dbReference type="ARBA" id="ARBA00022801"/>
    </source>
</evidence>
<dbReference type="Pfam" id="PF04167">
    <property type="entry name" value="DUF402"/>
    <property type="match status" value="1"/>
</dbReference>
<name>A0ABQ3X140_9ACTN</name>
<dbReference type="Gene3D" id="2.40.380.10">
    <property type="entry name" value="FomD-like"/>
    <property type="match status" value="1"/>
</dbReference>
<dbReference type="InterPro" id="IPR007295">
    <property type="entry name" value="DUF402"/>
</dbReference>
<protein>
    <recommendedName>
        <fullName evidence="2">DUF402 domain-containing protein</fullName>
    </recommendedName>
</protein>
<dbReference type="InterPro" id="IPR035930">
    <property type="entry name" value="FomD-like_sf"/>
</dbReference>
<reference evidence="3 4" key="1">
    <citation type="submission" date="2021-01" db="EMBL/GenBank/DDBJ databases">
        <title>Whole genome shotgun sequence of Actinoplanes couchii NBRC 106145.</title>
        <authorList>
            <person name="Komaki H."/>
            <person name="Tamura T."/>
        </authorList>
    </citation>
    <scope>NUCLEOTIDE SEQUENCE [LARGE SCALE GENOMIC DNA]</scope>
    <source>
        <strain evidence="3 4">NBRC 106145</strain>
    </source>
</reference>
<feature type="domain" description="DUF402" evidence="2">
    <location>
        <begin position="20"/>
        <end position="149"/>
    </location>
</feature>
<gene>
    <name evidence="3" type="ORF">Aco03nite_006380</name>
</gene>
<dbReference type="PANTHER" id="PTHR39159:SF1">
    <property type="entry name" value="UPF0374 PROTEIN YGAC"/>
    <property type="match status" value="1"/>
</dbReference>
<sequence length="163" mass="18253">MEMRFTKWGGRRHWTYLLEPLGEDEHGQWFGARAGTVMRRGEEPPIVQPHDFLTLVPVTGNWIASFNPAGADTDVSVYIDVTSRPWIDGAAIHAVDLDLDVIRLWDGEVRVLDEDEFAEHQLLYGYPPEVTAQAQATTDELVALMSAGEQPFETAARARLAGY</sequence>
<dbReference type="SUPFAM" id="SSF159234">
    <property type="entry name" value="FomD-like"/>
    <property type="match status" value="1"/>
</dbReference>